<reference evidence="1 2" key="1">
    <citation type="journal article" date="2021" name="Hortic Res">
        <title>High-quality reference genome and annotation aids understanding of berry development for evergreen blueberry (Vaccinium darrowii).</title>
        <authorList>
            <person name="Yu J."/>
            <person name="Hulse-Kemp A.M."/>
            <person name="Babiker E."/>
            <person name="Staton M."/>
        </authorList>
    </citation>
    <scope>NUCLEOTIDE SEQUENCE [LARGE SCALE GENOMIC DNA]</scope>
    <source>
        <strain evidence="2">cv. NJ 8807/NJ 8810</strain>
        <tissue evidence="1">Young leaf</tissue>
    </source>
</reference>
<comment type="caution">
    <text evidence="1">The sequence shown here is derived from an EMBL/GenBank/DDBJ whole genome shotgun (WGS) entry which is preliminary data.</text>
</comment>
<organism evidence="1 2">
    <name type="scientific">Vaccinium darrowii</name>
    <dbReference type="NCBI Taxonomy" id="229202"/>
    <lineage>
        <taxon>Eukaryota</taxon>
        <taxon>Viridiplantae</taxon>
        <taxon>Streptophyta</taxon>
        <taxon>Embryophyta</taxon>
        <taxon>Tracheophyta</taxon>
        <taxon>Spermatophyta</taxon>
        <taxon>Magnoliopsida</taxon>
        <taxon>eudicotyledons</taxon>
        <taxon>Gunneridae</taxon>
        <taxon>Pentapetalae</taxon>
        <taxon>asterids</taxon>
        <taxon>Ericales</taxon>
        <taxon>Ericaceae</taxon>
        <taxon>Vaccinioideae</taxon>
        <taxon>Vaccinieae</taxon>
        <taxon>Vaccinium</taxon>
    </lineage>
</organism>
<accession>A0ACB7XK11</accession>
<evidence type="ECO:0000313" key="1">
    <source>
        <dbReference type="EMBL" id="KAH7840868.1"/>
    </source>
</evidence>
<gene>
    <name evidence="1" type="ORF">Vadar_022659</name>
</gene>
<dbReference type="EMBL" id="CM037160">
    <property type="protein sequence ID" value="KAH7840868.1"/>
    <property type="molecule type" value="Genomic_DNA"/>
</dbReference>
<sequence>MRLGSWGPSLCDPLASTAEDNAIIADLKLAATEANKEGSNFDNEGHLLSKKSSSDKGSWGSCIRYFFKDISAGGGEKSGEKSILGPMYGEDIYLAAFVSYFLSFFVLPGHPADMPSPFVFPLVVRLVQSEAIPLGPLFLGNLYHRLDSLHADMERSSRRCEVLHVPVPQRQEPPEKTIAKVQVGMAYYPILEEVERVCPNAFSHLFSSSPIVTLALLEAFVKFLKEAWYARMDNLDASRLRDYLVALKDFDSTGIDVSWLRPRFELKGLTSLRSLNEGLKP</sequence>
<keyword evidence="2" id="KW-1185">Reference proteome</keyword>
<protein>
    <submittedName>
        <fullName evidence="1">Uncharacterized protein</fullName>
    </submittedName>
</protein>
<proteinExistence type="predicted"/>
<dbReference type="Proteomes" id="UP000828048">
    <property type="component" value="Chromosome 10"/>
</dbReference>
<name>A0ACB7XK11_9ERIC</name>
<evidence type="ECO:0000313" key="2">
    <source>
        <dbReference type="Proteomes" id="UP000828048"/>
    </source>
</evidence>